<dbReference type="Pfam" id="PF14252">
    <property type="entry name" value="DUF4347"/>
    <property type="match status" value="1"/>
</dbReference>
<dbReference type="AlphaFoldDB" id="F0XZ65"/>
<keyword evidence="2" id="KW-0472">Membrane</keyword>
<organism evidence="6">
    <name type="scientific">Aureococcus anophagefferens</name>
    <name type="common">Harmful bloom alga</name>
    <dbReference type="NCBI Taxonomy" id="44056"/>
    <lineage>
        <taxon>Eukaryota</taxon>
        <taxon>Sar</taxon>
        <taxon>Stramenopiles</taxon>
        <taxon>Ochrophyta</taxon>
        <taxon>Pelagophyceae</taxon>
        <taxon>Pelagomonadales</taxon>
        <taxon>Pelagomonadaceae</taxon>
        <taxon>Aureococcus</taxon>
    </lineage>
</organism>
<dbReference type="InterPro" id="IPR025592">
    <property type="entry name" value="DUF4347"/>
</dbReference>
<dbReference type="GeneID" id="20223332"/>
<feature type="region of interest" description="Disordered" evidence="1">
    <location>
        <begin position="926"/>
        <end position="953"/>
    </location>
</feature>
<feature type="transmembrane region" description="Helical" evidence="2">
    <location>
        <begin position="534"/>
        <end position="552"/>
    </location>
</feature>
<dbReference type="Gene3D" id="3.80.10.10">
    <property type="entry name" value="Ribonuclease Inhibitor"/>
    <property type="match status" value="1"/>
</dbReference>
<dbReference type="RefSeq" id="XP_009033439.1">
    <property type="nucleotide sequence ID" value="XM_009035191.1"/>
</dbReference>
<feature type="region of interest" description="Disordered" evidence="1">
    <location>
        <begin position="618"/>
        <end position="647"/>
    </location>
</feature>
<dbReference type="OrthoDB" id="410262at2759"/>
<feature type="compositionally biased region" description="Basic residues" evidence="1">
    <location>
        <begin position="926"/>
        <end position="939"/>
    </location>
</feature>
<feature type="compositionally biased region" description="Acidic residues" evidence="1">
    <location>
        <begin position="635"/>
        <end position="647"/>
    </location>
</feature>
<feature type="domain" description="DUF4347" evidence="4">
    <location>
        <begin position="730"/>
        <end position="904"/>
    </location>
</feature>
<evidence type="ECO:0000256" key="2">
    <source>
        <dbReference type="SAM" id="Phobius"/>
    </source>
</evidence>
<gene>
    <name evidence="5" type="ORF">AURANDRAFT_61133</name>
</gene>
<name>F0XZ65_AURAN</name>
<dbReference type="SUPFAM" id="SSF52047">
    <property type="entry name" value="RNI-like"/>
    <property type="match status" value="1"/>
</dbReference>
<feature type="signal peptide" evidence="3">
    <location>
        <begin position="1"/>
        <end position="19"/>
    </location>
</feature>
<evidence type="ECO:0000313" key="6">
    <source>
        <dbReference type="Proteomes" id="UP000002729"/>
    </source>
</evidence>
<keyword evidence="6" id="KW-1185">Reference proteome</keyword>
<keyword evidence="3" id="KW-0732">Signal</keyword>
<dbReference type="InParanoid" id="F0XZ65"/>
<feature type="region of interest" description="Disordered" evidence="1">
    <location>
        <begin position="442"/>
        <end position="466"/>
    </location>
</feature>
<feature type="transmembrane region" description="Helical" evidence="2">
    <location>
        <begin position="564"/>
        <end position="584"/>
    </location>
</feature>
<protein>
    <recommendedName>
        <fullName evidence="4">DUF4347 domain-containing protein</fullName>
    </recommendedName>
</protein>
<accession>F0XZ65</accession>
<keyword evidence="2" id="KW-1133">Transmembrane helix</keyword>
<dbReference type="KEGG" id="aaf:AURANDRAFT_61133"/>
<keyword evidence="2" id="KW-0812">Transmembrane</keyword>
<evidence type="ECO:0000259" key="4">
    <source>
        <dbReference type="Pfam" id="PF14252"/>
    </source>
</evidence>
<evidence type="ECO:0000256" key="1">
    <source>
        <dbReference type="SAM" id="MobiDB-lite"/>
    </source>
</evidence>
<dbReference type="SMART" id="SM00368">
    <property type="entry name" value="LRR_RI"/>
    <property type="match status" value="2"/>
</dbReference>
<dbReference type="Proteomes" id="UP000002729">
    <property type="component" value="Unassembled WGS sequence"/>
</dbReference>
<dbReference type="EMBL" id="GL833121">
    <property type="protein sequence ID" value="EGB12406.1"/>
    <property type="molecule type" value="Genomic_DNA"/>
</dbReference>
<reference evidence="5 6" key="1">
    <citation type="journal article" date="2011" name="Proc. Natl. Acad. Sci. U.S.A.">
        <title>Niche of harmful alga Aureococcus anophagefferens revealed through ecogenomics.</title>
        <authorList>
            <person name="Gobler C.J."/>
            <person name="Berry D.L."/>
            <person name="Dyhrman S.T."/>
            <person name="Wilhelm S.W."/>
            <person name="Salamov A."/>
            <person name="Lobanov A.V."/>
            <person name="Zhang Y."/>
            <person name="Collier J.L."/>
            <person name="Wurch L.L."/>
            <person name="Kustka A.B."/>
            <person name="Dill B.D."/>
            <person name="Shah M."/>
            <person name="VerBerkmoes N.C."/>
            <person name="Kuo A."/>
            <person name="Terry A."/>
            <person name="Pangilinan J."/>
            <person name="Lindquist E.A."/>
            <person name="Lucas S."/>
            <person name="Paulsen I.T."/>
            <person name="Hattenrath-Lehmann T.K."/>
            <person name="Talmage S.C."/>
            <person name="Walker E.A."/>
            <person name="Koch F."/>
            <person name="Burson A.M."/>
            <person name="Marcoval M.A."/>
            <person name="Tang Y.Z."/>
            <person name="Lecleir G.R."/>
            <person name="Coyne K.J."/>
            <person name="Berg G.M."/>
            <person name="Bertrand E.M."/>
            <person name="Saito M.A."/>
            <person name="Gladyshev V.N."/>
            <person name="Grigoriev I.V."/>
        </authorList>
    </citation>
    <scope>NUCLEOTIDE SEQUENCE [LARGE SCALE GENOMIC DNA]</scope>
    <source>
        <strain evidence="6">CCMP 1984</strain>
    </source>
</reference>
<feature type="chain" id="PRO_5003262569" description="DUF4347 domain-containing protein" evidence="3">
    <location>
        <begin position="20"/>
        <end position="953"/>
    </location>
</feature>
<evidence type="ECO:0000256" key="3">
    <source>
        <dbReference type="SAM" id="SignalP"/>
    </source>
</evidence>
<evidence type="ECO:0000313" key="5">
    <source>
        <dbReference type="EMBL" id="EGB12406.1"/>
    </source>
</evidence>
<dbReference type="InterPro" id="IPR032675">
    <property type="entry name" value="LRR_dom_sf"/>
</dbReference>
<proteinExistence type="predicted"/>
<sequence length="953" mass="99310">MRAPIALQLLGLLAAYAGAETHATPATPATPATFLHPLIETNNRSAPLLVPLARRPAPWNRTSAPEPRDWLAQLVRQTQQLYARREAYAAGVARFLRSVVAAFFPRDAPRGDARLAAAATRALAAPIAPPSDAAPSPPAPNATEKPYDAAAALDAYARACARYATTANGAVLGALRFGSACVKPSDESSGGAPFADADLLAVVDAVCDASSVVRALDLAGVDRSRKRVIQALFNISVDASRLTPGCCARALGHALHAAGGGKGLSYLAVVGAPLGPAGADRLAKAFRPSLAALRVAGCGIGDEGAARLLHALRKPGAPRLERLDVGGNGLGPQAVRRFKRLGARADAWPPWRRRGAAPKLRVEARGNCVGLEVACGVLHAVGLGAFPVFGWFLVSEAKRLELDGPCVTALAVYGLAHAAYFAASVATHLREASYGAALARLHRGRGPRPPGAAAAPPRRPRPPPRSALDRCGPALLLVATHYPFAAFLDLDPRATARVRAAGLAAAAAAALHASRRADPDPPVLRVGKYVPVETLALLAVGSYAAAVAALPLRRALGDRAFKTIAAGALANVAAAIVHVAAGYGHVAAHGFSLLGAALYALVVLKSLVWHFLPAPPPPDPRPAASSSEEKYAPSADEEAEHVPGGDDDYDVSAAAAAAFLKAIRPVVDELPEDQRDGAEAALWAAAGQIYHDRDDEVAALDAELREARARAVALPNKFACASASTATARVVLVSSRVPDQEDLVAAVRDQAWVLRYEWETATAESLAAAVAAKIEALGGAVDTIALVNHGPPEAGAWAIAKALEIPVDGAPFDAGGAAAPLLRAIAGAKGLRRVDLLACDIAATPNGVTLVEQLEKALGVDVAASTDVTGNLRHGGDWTLETDDVDAAETYFDAAALVRWDGLLRAGLRNGFSKFLRRRREREKRGRRVRVRRGRPTGRFHHENHDPPSCAIQ</sequence>